<evidence type="ECO:0000313" key="3">
    <source>
        <dbReference type="Proteomes" id="UP001390339"/>
    </source>
</evidence>
<comment type="caution">
    <text evidence="2">The sequence shown here is derived from an EMBL/GenBank/DDBJ whole genome shotgun (WGS) entry which is preliminary data.</text>
</comment>
<accession>A0ABR2JBH1</accession>
<keyword evidence="3" id="KW-1185">Reference proteome</keyword>
<dbReference type="Proteomes" id="UP001390339">
    <property type="component" value="Unassembled WGS sequence"/>
</dbReference>
<dbReference type="InterPro" id="IPR054289">
    <property type="entry name" value="DUF7025"/>
</dbReference>
<feature type="domain" description="AAA+ ATPase" evidence="1">
    <location>
        <begin position="464"/>
        <end position="591"/>
    </location>
</feature>
<dbReference type="Gene3D" id="3.40.50.300">
    <property type="entry name" value="P-loop containing nucleotide triphosphate hydrolases"/>
    <property type="match status" value="1"/>
</dbReference>
<dbReference type="SUPFAM" id="SSF52540">
    <property type="entry name" value="P-loop containing nucleoside triphosphate hydrolases"/>
    <property type="match status" value="1"/>
</dbReference>
<sequence length="690" mass="77553">MGTTKDAGGGEGNCKEPVQVGMTLETKDVYREDPRASWEEWAPDNIERNFGATSDSMKFALIVRRESRQGDTGASILALHSIVVQSPLIKAQLGPVFAGYPGINMNLKKIEFRAPFYEFFHRWAEFVKARPRDEDSIEFEHFKLLFDIVQLEIRPHIDRTEDLLANGSITFDYLWAIFEPSSEVYSAIADSDRIFNLIDSYYESIPGGGKVFVLSCRFIDTDGDKLGFVSTSLSISQFAQVQPISDLNVIPAHQKTGIDKIRRKLEQRGRKFEALLGFHYRSYTGFCDLVRAPTSRQYLENGRIMIDRNSYHRYTGSSGPSLRPLHSAPTAIGVDPLASILGLDDSENDDGDIFSVPPTYRAMKHIAMRARKRLNTADRHTISGNNPLTEAHYALCTSTVRGFCLKSKKWAYFNVDGVADVKWNDTTFSHLVLPADYKRVIWAFVEAQLTGSDDFDDVIKGKGKGMIMLLAGEPGTGKTLTSESVAEYLRRPLYSISAGELGDTASEVEDGLQQVLELSAHWGAVLLLDECDVFLEKRTSSDLRRNQLVSVFLRLLEYYQGVMFLTTNRADSFDPAFESRIHLTIQYPQLDPESRLHIWRTFVGLPASPEKSSCETGPTARVVDFETEPSTNKITETHLQRFAKEELNGRQIKNIVKTARLLASSEKTGLAPDHVETVLRIKRGDRIFAP</sequence>
<evidence type="ECO:0000313" key="2">
    <source>
        <dbReference type="EMBL" id="KAK8875165.1"/>
    </source>
</evidence>
<dbReference type="Pfam" id="PF00004">
    <property type="entry name" value="AAA"/>
    <property type="match status" value="1"/>
</dbReference>
<dbReference type="SMART" id="SM00382">
    <property type="entry name" value="AAA"/>
    <property type="match status" value="1"/>
</dbReference>
<evidence type="ECO:0000259" key="1">
    <source>
        <dbReference type="SMART" id="SM00382"/>
    </source>
</evidence>
<organism evidence="2 3">
    <name type="scientific">Apiospora arundinis</name>
    <dbReference type="NCBI Taxonomy" id="335852"/>
    <lineage>
        <taxon>Eukaryota</taxon>
        <taxon>Fungi</taxon>
        <taxon>Dikarya</taxon>
        <taxon>Ascomycota</taxon>
        <taxon>Pezizomycotina</taxon>
        <taxon>Sordariomycetes</taxon>
        <taxon>Xylariomycetidae</taxon>
        <taxon>Amphisphaeriales</taxon>
        <taxon>Apiosporaceae</taxon>
        <taxon>Apiospora</taxon>
    </lineage>
</organism>
<dbReference type="PANTHER" id="PTHR46411:SF3">
    <property type="entry name" value="AAA+ ATPASE DOMAIN-CONTAINING PROTEIN"/>
    <property type="match status" value="1"/>
</dbReference>
<dbReference type="InterPro" id="IPR027417">
    <property type="entry name" value="P-loop_NTPase"/>
</dbReference>
<dbReference type="CDD" id="cd19481">
    <property type="entry name" value="RecA-like_protease"/>
    <property type="match status" value="1"/>
</dbReference>
<name>A0ABR2JBH1_9PEZI</name>
<dbReference type="InterPro" id="IPR003593">
    <property type="entry name" value="AAA+_ATPase"/>
</dbReference>
<dbReference type="PANTHER" id="PTHR46411">
    <property type="entry name" value="FAMILY ATPASE, PUTATIVE-RELATED"/>
    <property type="match status" value="1"/>
</dbReference>
<proteinExistence type="predicted"/>
<dbReference type="InterPro" id="IPR003959">
    <property type="entry name" value="ATPase_AAA_core"/>
</dbReference>
<gene>
    <name evidence="2" type="ORF">PGQ11_005679</name>
</gene>
<protein>
    <submittedName>
        <fullName evidence="2">TOB3</fullName>
    </submittedName>
</protein>
<dbReference type="EMBL" id="JAPCWZ010000003">
    <property type="protein sequence ID" value="KAK8875165.1"/>
    <property type="molecule type" value="Genomic_DNA"/>
</dbReference>
<reference evidence="2 3" key="1">
    <citation type="journal article" date="2024" name="IMA Fungus">
        <title>Apiospora arundinis, a panoply of carbohydrate-active enzymes and secondary metabolites.</title>
        <authorList>
            <person name="Sorensen T."/>
            <person name="Petersen C."/>
            <person name="Muurmann A.T."/>
            <person name="Christiansen J.V."/>
            <person name="Brundto M.L."/>
            <person name="Overgaard C.K."/>
            <person name="Boysen A.T."/>
            <person name="Wollenberg R.D."/>
            <person name="Larsen T.O."/>
            <person name="Sorensen J.L."/>
            <person name="Nielsen K.L."/>
            <person name="Sondergaard T.E."/>
        </authorList>
    </citation>
    <scope>NUCLEOTIDE SEQUENCE [LARGE SCALE GENOMIC DNA]</scope>
    <source>
        <strain evidence="2 3">AAU 773</strain>
    </source>
</reference>
<dbReference type="Pfam" id="PF22942">
    <property type="entry name" value="DUF7025"/>
    <property type="match status" value="1"/>
</dbReference>